<accession>A0A7H0IQD1</accession>
<dbReference type="RefSeq" id="WP_187751920.1">
    <property type="nucleotide sequence ID" value="NZ_CP060828.1"/>
</dbReference>
<evidence type="ECO:0000313" key="2">
    <source>
        <dbReference type="Proteomes" id="UP000516052"/>
    </source>
</evidence>
<evidence type="ECO:0000313" key="1">
    <source>
        <dbReference type="EMBL" id="QNP74997.1"/>
    </source>
</evidence>
<name>A0A7H0IQD1_9ACTN</name>
<dbReference type="EMBL" id="CP060828">
    <property type="protein sequence ID" value="QNP74997.1"/>
    <property type="molecule type" value="Genomic_DNA"/>
</dbReference>
<organism evidence="1 2">
    <name type="scientific">Streptomyces roseirectus</name>
    <dbReference type="NCBI Taxonomy" id="2768066"/>
    <lineage>
        <taxon>Bacteria</taxon>
        <taxon>Bacillati</taxon>
        <taxon>Actinomycetota</taxon>
        <taxon>Actinomycetes</taxon>
        <taxon>Kitasatosporales</taxon>
        <taxon>Streptomycetaceae</taxon>
        <taxon>Streptomyces</taxon>
    </lineage>
</organism>
<dbReference type="Proteomes" id="UP000516052">
    <property type="component" value="Chromosome"/>
</dbReference>
<proteinExistence type="predicted"/>
<keyword evidence="2" id="KW-1185">Reference proteome</keyword>
<reference evidence="1 2" key="1">
    <citation type="submission" date="2020-08" db="EMBL/GenBank/DDBJ databases">
        <title>A novel species.</title>
        <authorList>
            <person name="Gao J."/>
        </authorList>
    </citation>
    <scope>NUCLEOTIDE SEQUENCE [LARGE SCALE GENOMIC DNA]</scope>
    <source>
        <strain evidence="1 2">CRXT-G-22</strain>
    </source>
</reference>
<gene>
    <name evidence="1" type="ORF">IAG44_40015</name>
</gene>
<sequence length="73" mass="8318">MTDDNFWVGHLHAYRHDATTGNVMLDSMIDEPGAHHRWSVCVLLDRAEQVDLAAFLLTLIFSTPDTKEPNDHE</sequence>
<protein>
    <submittedName>
        <fullName evidence="1">Uncharacterized protein</fullName>
    </submittedName>
</protein>
<dbReference type="AlphaFoldDB" id="A0A7H0IQD1"/>
<dbReference type="KEGG" id="sroi:IAG44_40015"/>